<keyword evidence="2" id="KW-1185">Reference proteome</keyword>
<proteinExistence type="predicted"/>
<accession>A0A2P7U399</accession>
<name>A0A2P7U399_9NEIS</name>
<gene>
    <name evidence="1" type="ORF">C7N83_00075</name>
</gene>
<evidence type="ECO:0000313" key="2">
    <source>
        <dbReference type="Proteomes" id="UP000241868"/>
    </source>
</evidence>
<evidence type="ECO:0000313" key="1">
    <source>
        <dbReference type="EMBL" id="PSJ81462.1"/>
    </source>
</evidence>
<comment type="caution">
    <text evidence="1">The sequence shown here is derived from an EMBL/GenBank/DDBJ whole genome shotgun (WGS) entry which is preliminary data.</text>
</comment>
<dbReference type="OrthoDB" id="8603460at2"/>
<dbReference type="Proteomes" id="UP000241868">
    <property type="component" value="Unassembled WGS sequence"/>
</dbReference>
<dbReference type="AlphaFoldDB" id="A0A2P7U399"/>
<protein>
    <submittedName>
        <fullName evidence="1">Uncharacterized protein</fullName>
    </submittedName>
</protein>
<reference evidence="1 2" key="1">
    <citation type="submission" date="2018-03" db="EMBL/GenBank/DDBJ databases">
        <title>Neisseria weixii sp. nov., isolated from the intestinal contents of Tibetan Plateau pika (Ochotona curzoniae) in Yushu, Qinghai Province, China.</title>
        <authorList>
            <person name="Gui Z."/>
        </authorList>
    </citation>
    <scope>NUCLEOTIDE SEQUENCE [LARGE SCALE GENOMIC DNA]</scope>
    <source>
        <strain evidence="1 2">ATCC 51483</strain>
    </source>
</reference>
<organism evidence="1 2">
    <name type="scientific">Neisseria iguanae</name>
    <dbReference type="NCBI Taxonomy" id="90242"/>
    <lineage>
        <taxon>Bacteria</taxon>
        <taxon>Pseudomonadati</taxon>
        <taxon>Pseudomonadota</taxon>
        <taxon>Betaproteobacteria</taxon>
        <taxon>Neisseriales</taxon>
        <taxon>Neisseriaceae</taxon>
        <taxon>Neisseria</taxon>
    </lineage>
</organism>
<dbReference type="EMBL" id="PXYY01000001">
    <property type="protein sequence ID" value="PSJ81462.1"/>
    <property type="molecule type" value="Genomic_DNA"/>
</dbReference>
<sequence>MIRTANEGIALTPSQVAKLMLAAEIPAEYQEKIQAVRHKIAVLDAFSGENSSVVYAGNTDQMQRFIDTVQDTYDKLASNVYESLLFQTRLQPYLNEIGLTLENGEFKLDYSGIEAKFNAVYSENPEKAFVDLGEFLAYGKSGAEELNSLFAGYVETAAQNGTFSNYAAALGSEAFTKLGHQLGTGKDETLSGNQTANYLAGRDETTDFMVMAVTTY</sequence>